<dbReference type="PROSITE" id="PS51257">
    <property type="entry name" value="PROKAR_LIPOPROTEIN"/>
    <property type="match status" value="1"/>
</dbReference>
<dbReference type="OrthoDB" id="3732919at2"/>
<protein>
    <submittedName>
        <fullName evidence="3">Ferritin-like superfamily</fullName>
    </submittedName>
</protein>
<feature type="compositionally biased region" description="Low complexity" evidence="1">
    <location>
        <begin position="105"/>
        <end position="119"/>
    </location>
</feature>
<evidence type="ECO:0000313" key="4">
    <source>
        <dbReference type="Proteomes" id="UP000263928"/>
    </source>
</evidence>
<dbReference type="Proteomes" id="UP000263928">
    <property type="component" value="Unassembled WGS sequence"/>
</dbReference>
<dbReference type="AlphaFoldDB" id="A0A383S7M4"/>
<dbReference type="SUPFAM" id="SSF47240">
    <property type="entry name" value="Ferritin-like"/>
    <property type="match status" value="1"/>
</dbReference>
<keyword evidence="4" id="KW-1185">Reference proteome</keyword>
<dbReference type="RefSeq" id="WP_119162336.1">
    <property type="nucleotide sequence ID" value="NZ_LR134442.1"/>
</dbReference>
<feature type="region of interest" description="Disordered" evidence="1">
    <location>
        <begin position="283"/>
        <end position="339"/>
    </location>
</feature>
<feature type="compositionally biased region" description="Low complexity" evidence="1">
    <location>
        <begin position="286"/>
        <end position="300"/>
    </location>
</feature>
<dbReference type="Gene3D" id="1.20.1260.10">
    <property type="match status" value="1"/>
</dbReference>
<dbReference type="InterPro" id="IPR009078">
    <property type="entry name" value="Ferritin-like_SF"/>
</dbReference>
<evidence type="ECO:0000313" key="3">
    <source>
        <dbReference type="EMBL" id="SYZ34010.1"/>
    </source>
</evidence>
<accession>A0A383S7M4</accession>
<feature type="chain" id="PRO_5038860193" evidence="2">
    <location>
        <begin position="21"/>
        <end position="339"/>
    </location>
</feature>
<name>A0A383S7M4_9ACTN</name>
<dbReference type="EMBL" id="UNQJ01000016">
    <property type="protein sequence ID" value="SYZ34010.1"/>
    <property type="molecule type" value="Genomic_DNA"/>
</dbReference>
<keyword evidence="2" id="KW-0732">Signal</keyword>
<feature type="region of interest" description="Disordered" evidence="1">
    <location>
        <begin position="99"/>
        <end position="119"/>
    </location>
</feature>
<proteinExistence type="predicted"/>
<reference evidence="4" key="1">
    <citation type="submission" date="2018-08" db="EMBL/GenBank/DDBJ databases">
        <authorList>
            <person name="Hornung B."/>
        </authorList>
    </citation>
    <scope>NUCLEOTIDE SEQUENCE [LARGE SCALE GENOMIC DNA]</scope>
</reference>
<gene>
    <name evidence="3" type="ORF">PROPAUS_1975</name>
</gene>
<feature type="signal peptide" evidence="2">
    <location>
        <begin position="1"/>
        <end position="20"/>
    </location>
</feature>
<evidence type="ECO:0000256" key="2">
    <source>
        <dbReference type="SAM" id="SignalP"/>
    </source>
</evidence>
<sequence>MVSRRMILAAPLLGALAACAPSPVVSSGSSATTGTLGPDDPRYVAATIETALATLTTSLAATAAGQDAGLVAWCEAASAAHAAHVRVLLQADPLGGTATDRSPIAASPSPSATATPTGPGSLVQVYRDAEGSHRAAASAEQDPSMRMLWSSLAVFAARGAACADASSFTPVPVAGHAVPVRVEAGTALDAMAVLLSRVDALRYGLETMIGRSGGTRADMSARRDEADALRVELAGRITAAGGEAPGPELEYELGDDADSHEVIWARLEDQLLAGWMRLAAATTGDPVQSSPGGSVSPSPSRTQPSGGLYGLDEVIDRATKQAGQAPRHGSGTCTWPGWV</sequence>
<organism evidence="3 4">
    <name type="scientific">Propionibacterium australiense</name>
    <dbReference type="NCBI Taxonomy" id="119981"/>
    <lineage>
        <taxon>Bacteria</taxon>
        <taxon>Bacillati</taxon>
        <taxon>Actinomycetota</taxon>
        <taxon>Actinomycetes</taxon>
        <taxon>Propionibacteriales</taxon>
        <taxon>Propionibacteriaceae</taxon>
        <taxon>Propionibacterium</taxon>
    </lineage>
</organism>
<dbReference type="InterPro" id="IPR012347">
    <property type="entry name" value="Ferritin-like"/>
</dbReference>
<evidence type="ECO:0000256" key="1">
    <source>
        <dbReference type="SAM" id="MobiDB-lite"/>
    </source>
</evidence>